<evidence type="ECO:0000256" key="2">
    <source>
        <dbReference type="SAM" id="SignalP"/>
    </source>
</evidence>
<accession>A0A850R4E4</accession>
<dbReference type="Proteomes" id="UP000592294">
    <property type="component" value="Unassembled WGS sequence"/>
</dbReference>
<dbReference type="EMBL" id="JABZEO010000002">
    <property type="protein sequence ID" value="NVZ08524.1"/>
    <property type="molecule type" value="Genomic_DNA"/>
</dbReference>
<keyword evidence="2" id="KW-0732">Signal</keyword>
<feature type="region of interest" description="Disordered" evidence="1">
    <location>
        <begin position="94"/>
        <end position="119"/>
    </location>
</feature>
<feature type="signal peptide" evidence="2">
    <location>
        <begin position="1"/>
        <end position="27"/>
    </location>
</feature>
<proteinExistence type="predicted"/>
<comment type="caution">
    <text evidence="3">The sequence shown here is derived from an EMBL/GenBank/DDBJ whole genome shotgun (WGS) entry which is preliminary data.</text>
</comment>
<protein>
    <submittedName>
        <fullName evidence="3">Uncharacterized protein</fullName>
    </submittedName>
</protein>
<evidence type="ECO:0000313" key="3">
    <source>
        <dbReference type="EMBL" id="NVZ08524.1"/>
    </source>
</evidence>
<dbReference type="RefSeq" id="WP_176975299.1">
    <property type="nucleotide sequence ID" value="NZ_JABZEO010000002.1"/>
</dbReference>
<feature type="compositionally biased region" description="Basic and acidic residues" evidence="1">
    <location>
        <begin position="94"/>
        <end position="103"/>
    </location>
</feature>
<gene>
    <name evidence="3" type="ORF">HW932_04540</name>
</gene>
<feature type="region of interest" description="Disordered" evidence="1">
    <location>
        <begin position="163"/>
        <end position="203"/>
    </location>
</feature>
<name>A0A850R4E4_9GAMM</name>
<organism evidence="3 4">
    <name type="scientific">Allochromatium humboldtianum</name>
    <dbReference type="NCBI Taxonomy" id="504901"/>
    <lineage>
        <taxon>Bacteria</taxon>
        <taxon>Pseudomonadati</taxon>
        <taxon>Pseudomonadota</taxon>
        <taxon>Gammaproteobacteria</taxon>
        <taxon>Chromatiales</taxon>
        <taxon>Chromatiaceae</taxon>
        <taxon>Allochromatium</taxon>
    </lineage>
</organism>
<feature type="compositionally biased region" description="Basic and acidic residues" evidence="1">
    <location>
        <begin position="173"/>
        <end position="192"/>
    </location>
</feature>
<reference evidence="3 4" key="1">
    <citation type="submission" date="2020-06" db="EMBL/GenBank/DDBJ databases">
        <title>Whole-genome sequence of Allochromatium humboldtianum DSM 21881, type strain.</title>
        <authorList>
            <person name="Kyndt J.A."/>
            <person name="Meyer T.E."/>
        </authorList>
    </citation>
    <scope>NUCLEOTIDE SEQUENCE [LARGE SCALE GENOMIC DNA]</scope>
    <source>
        <strain evidence="3 4">DSM 21881</strain>
    </source>
</reference>
<feature type="chain" id="PRO_5032529005" evidence="2">
    <location>
        <begin position="28"/>
        <end position="260"/>
    </location>
</feature>
<dbReference type="AlphaFoldDB" id="A0A850R4E4"/>
<evidence type="ECO:0000256" key="1">
    <source>
        <dbReference type="SAM" id="MobiDB-lite"/>
    </source>
</evidence>
<evidence type="ECO:0000313" key="4">
    <source>
        <dbReference type="Proteomes" id="UP000592294"/>
    </source>
</evidence>
<keyword evidence="4" id="KW-1185">Reference proteome</keyword>
<sequence>MRHNPHRATPTRLLLALALAVPGTVLAYDTRDAIRDCEARLRSDYGLIDLRDEQVVQLPGDKNYRVEGKTKIDGRKYPWTCEIQRRRVVEIQYDERRAPRRDGGSGGGDAPEVVPRRSGELEVRMPSGCTALYDRDGTLITRDSRCSSNDRRRAEDAVDAYLLGQGRGQGGGRGREGGYDRGGRDQYGDERGSGYGPGRGGPPPEIMIGRNGEAEAVFRNDCAVYYDRRGRRTDARPNCNDRQLDMADQAMRDYRREQGL</sequence>